<evidence type="ECO:0000313" key="2">
    <source>
        <dbReference type="Proteomes" id="UP000233556"/>
    </source>
</evidence>
<gene>
    <name evidence="1" type="ORF">llap_8988</name>
</gene>
<dbReference type="AlphaFoldDB" id="A0A2I0U3P4"/>
<evidence type="ECO:0000313" key="1">
    <source>
        <dbReference type="EMBL" id="PKU40708.1"/>
    </source>
</evidence>
<dbReference type="EMBL" id="KZ506219">
    <property type="protein sequence ID" value="PKU40708.1"/>
    <property type="molecule type" value="Genomic_DNA"/>
</dbReference>
<sequence length="115" mass="13501">MEKLLHHFANTIQEDKSLLHLTIRLHVTLEVSTLCPETSQSDIHAYWERLSHELTGVRKTRQASHAKWNQVTQPFLIREMIQSLDHLRSPLLDSLQYFAVHLELESPELDRENIP</sequence>
<accession>A0A2I0U3P4</accession>
<organism evidence="1 2">
    <name type="scientific">Limosa lapponica baueri</name>
    <dbReference type="NCBI Taxonomy" id="1758121"/>
    <lineage>
        <taxon>Eukaryota</taxon>
        <taxon>Metazoa</taxon>
        <taxon>Chordata</taxon>
        <taxon>Craniata</taxon>
        <taxon>Vertebrata</taxon>
        <taxon>Euteleostomi</taxon>
        <taxon>Archelosauria</taxon>
        <taxon>Archosauria</taxon>
        <taxon>Dinosauria</taxon>
        <taxon>Saurischia</taxon>
        <taxon>Theropoda</taxon>
        <taxon>Coelurosauria</taxon>
        <taxon>Aves</taxon>
        <taxon>Neognathae</taxon>
        <taxon>Neoaves</taxon>
        <taxon>Charadriiformes</taxon>
        <taxon>Scolopacidae</taxon>
        <taxon>Limosa</taxon>
    </lineage>
</organism>
<dbReference type="Proteomes" id="UP000233556">
    <property type="component" value="Unassembled WGS sequence"/>
</dbReference>
<keyword evidence="2" id="KW-1185">Reference proteome</keyword>
<name>A0A2I0U3P4_LIMLA</name>
<reference evidence="2" key="2">
    <citation type="submission" date="2017-12" db="EMBL/GenBank/DDBJ databases">
        <title>Genome sequence of the Bar-tailed Godwit (Limosa lapponica baueri).</title>
        <authorList>
            <person name="Lima N.C.B."/>
            <person name="Parody-Merino A.M."/>
            <person name="Battley P.F."/>
            <person name="Fidler A.E."/>
            <person name="Prosdocimi F."/>
        </authorList>
    </citation>
    <scope>NUCLEOTIDE SEQUENCE [LARGE SCALE GENOMIC DNA]</scope>
</reference>
<proteinExistence type="predicted"/>
<reference evidence="2" key="1">
    <citation type="submission" date="2017-11" db="EMBL/GenBank/DDBJ databases">
        <authorList>
            <person name="Lima N.C."/>
            <person name="Parody-Merino A.M."/>
            <person name="Battley P.F."/>
            <person name="Fidler A.E."/>
            <person name="Prosdocimi F."/>
        </authorList>
    </citation>
    <scope>NUCLEOTIDE SEQUENCE [LARGE SCALE GENOMIC DNA]</scope>
</reference>
<protein>
    <submittedName>
        <fullName evidence="1">Uncharacterized protein</fullName>
    </submittedName>
</protein>